<feature type="transmembrane region" description="Helical" evidence="1">
    <location>
        <begin position="20"/>
        <end position="44"/>
    </location>
</feature>
<organism evidence="2 3">
    <name type="scientific">Linnemannia gamsii</name>
    <dbReference type="NCBI Taxonomy" id="64522"/>
    <lineage>
        <taxon>Eukaryota</taxon>
        <taxon>Fungi</taxon>
        <taxon>Fungi incertae sedis</taxon>
        <taxon>Mucoromycota</taxon>
        <taxon>Mortierellomycotina</taxon>
        <taxon>Mortierellomycetes</taxon>
        <taxon>Mortierellales</taxon>
        <taxon>Mortierellaceae</taxon>
        <taxon>Linnemannia</taxon>
    </lineage>
</organism>
<sequence length="530" mass="58726">MEFQIIIKDDVPRGIVTSMLLAVVGGFFVIIIQSVREGITVWLFKHFPNNRGKLYVMATSRAGSYLDVLGLFNLLGGFPMFAVLLLMTIGMLGQAFSGLVVGTKNIRTDLCTSTECFSTGFGQNPLNGSDIAIPTAAIDLFSSMNNFVLQSLNDTITSGLPWAPGYMRRISAANFPRQIREVPFERLTRRVEFTGIYDSTQIYGSGVIVDYANGTTFKMTIAVTQEIPYEERYNGWFIGDDVGNVTFDGYTQNVTDSIGVLKAYQLSTNTTAGIALLLGTSIEQNFGNLQFSEEAINRVVTGNYTGIKRVTFFGAFIYQSWLGILDLTFQARGAGPDYRLHFSTASNIRHVRFVDSGPLFSAVLDNLESNLGVLRNHSQALQTAYLRQSAISSVFESGDLLSYVSTCFAMAVSQTRPIGMIRGYEHAEIITPAITIKLVIAIPLLLVTIAFLIPYAIVTVKLYTNSDKWLSYKLHADAREYIINLCHSTFLVDKVRDDDEVLKIIREDHGDDGLIFEIEEKSAQTATHFL</sequence>
<name>A0ABQ7KCQ5_9FUNG</name>
<keyword evidence="1" id="KW-1133">Transmembrane helix</keyword>
<comment type="caution">
    <text evidence="2">The sequence shown here is derived from an EMBL/GenBank/DDBJ whole genome shotgun (WGS) entry which is preliminary data.</text>
</comment>
<keyword evidence="1" id="KW-0812">Transmembrane</keyword>
<keyword evidence="3" id="KW-1185">Reference proteome</keyword>
<evidence type="ECO:0000256" key="1">
    <source>
        <dbReference type="SAM" id="Phobius"/>
    </source>
</evidence>
<feature type="transmembrane region" description="Helical" evidence="1">
    <location>
        <begin position="438"/>
        <end position="463"/>
    </location>
</feature>
<reference evidence="2 3" key="1">
    <citation type="journal article" date="2020" name="Fungal Divers.">
        <title>Resolving the Mortierellaceae phylogeny through synthesis of multi-gene phylogenetics and phylogenomics.</title>
        <authorList>
            <person name="Vandepol N."/>
            <person name="Liber J."/>
            <person name="Desiro A."/>
            <person name="Na H."/>
            <person name="Kennedy M."/>
            <person name="Barry K."/>
            <person name="Grigoriev I.V."/>
            <person name="Miller A.N."/>
            <person name="O'Donnell K."/>
            <person name="Stajich J.E."/>
            <person name="Bonito G."/>
        </authorList>
    </citation>
    <scope>NUCLEOTIDE SEQUENCE [LARGE SCALE GENOMIC DNA]</scope>
    <source>
        <strain evidence="2 3">AD045</strain>
    </source>
</reference>
<gene>
    <name evidence="2" type="ORF">BGZ96_010612</name>
</gene>
<keyword evidence="1" id="KW-0472">Membrane</keyword>
<evidence type="ECO:0000313" key="3">
    <source>
        <dbReference type="Proteomes" id="UP001194696"/>
    </source>
</evidence>
<dbReference type="Proteomes" id="UP001194696">
    <property type="component" value="Unassembled WGS sequence"/>
</dbReference>
<accession>A0ABQ7KCQ5</accession>
<proteinExistence type="predicted"/>
<evidence type="ECO:0000313" key="2">
    <source>
        <dbReference type="EMBL" id="KAG0295921.1"/>
    </source>
</evidence>
<dbReference type="EMBL" id="JAAAIM010000070">
    <property type="protein sequence ID" value="KAG0295921.1"/>
    <property type="molecule type" value="Genomic_DNA"/>
</dbReference>
<protein>
    <submittedName>
        <fullName evidence="2">Uncharacterized protein</fullName>
    </submittedName>
</protein>